<dbReference type="SUPFAM" id="SSF51735">
    <property type="entry name" value="NAD(P)-binding Rossmann-fold domains"/>
    <property type="match status" value="1"/>
</dbReference>
<dbReference type="InterPro" id="IPR036291">
    <property type="entry name" value="NAD(P)-bd_dom_sf"/>
</dbReference>
<dbReference type="GO" id="GO:0016491">
    <property type="term" value="F:oxidoreductase activity"/>
    <property type="evidence" value="ECO:0007669"/>
    <property type="project" value="UniProtKB-KW"/>
</dbReference>
<dbReference type="Pfam" id="PF22725">
    <property type="entry name" value="GFO_IDH_MocA_C3"/>
    <property type="match status" value="1"/>
</dbReference>
<evidence type="ECO:0000313" key="5">
    <source>
        <dbReference type="Proteomes" id="UP000184041"/>
    </source>
</evidence>
<dbReference type="InterPro" id="IPR000683">
    <property type="entry name" value="Gfo/Idh/MocA-like_OxRdtase_N"/>
</dbReference>
<protein>
    <submittedName>
        <fullName evidence="4">Predicted dehydrogenase</fullName>
    </submittedName>
</protein>
<dbReference type="Gene3D" id="3.30.360.10">
    <property type="entry name" value="Dihydrodipicolinate Reductase, domain 2"/>
    <property type="match status" value="1"/>
</dbReference>
<dbReference type="AlphaFoldDB" id="A0A1M5LBW4"/>
<evidence type="ECO:0000259" key="2">
    <source>
        <dbReference type="Pfam" id="PF01408"/>
    </source>
</evidence>
<dbReference type="GO" id="GO:0000166">
    <property type="term" value="F:nucleotide binding"/>
    <property type="evidence" value="ECO:0007669"/>
    <property type="project" value="InterPro"/>
</dbReference>
<dbReference type="EMBL" id="FQUS01000040">
    <property type="protein sequence ID" value="SHG62460.1"/>
    <property type="molecule type" value="Genomic_DNA"/>
</dbReference>
<dbReference type="OrthoDB" id="9815825at2"/>
<dbReference type="SUPFAM" id="SSF55347">
    <property type="entry name" value="Glyceraldehyde-3-phosphate dehydrogenase-like, C-terminal domain"/>
    <property type="match status" value="1"/>
</dbReference>
<accession>A0A1M5LBW4</accession>
<dbReference type="Pfam" id="PF01408">
    <property type="entry name" value="GFO_IDH_MocA"/>
    <property type="match status" value="1"/>
</dbReference>
<feature type="domain" description="GFO/IDH/MocA-like oxidoreductase" evidence="3">
    <location>
        <begin position="141"/>
        <end position="277"/>
    </location>
</feature>
<keyword evidence="1" id="KW-0560">Oxidoreductase</keyword>
<dbReference type="Proteomes" id="UP000184041">
    <property type="component" value="Unassembled WGS sequence"/>
</dbReference>
<proteinExistence type="predicted"/>
<evidence type="ECO:0000259" key="3">
    <source>
        <dbReference type="Pfam" id="PF22725"/>
    </source>
</evidence>
<organism evidence="4 5">
    <name type="scientific">Fodinibius roseus</name>
    <dbReference type="NCBI Taxonomy" id="1194090"/>
    <lineage>
        <taxon>Bacteria</taxon>
        <taxon>Pseudomonadati</taxon>
        <taxon>Balneolota</taxon>
        <taxon>Balneolia</taxon>
        <taxon>Balneolales</taxon>
        <taxon>Balneolaceae</taxon>
        <taxon>Fodinibius</taxon>
    </lineage>
</organism>
<dbReference type="PANTHER" id="PTHR43818:SF11">
    <property type="entry name" value="BCDNA.GH03377"/>
    <property type="match status" value="1"/>
</dbReference>
<evidence type="ECO:0000256" key="1">
    <source>
        <dbReference type="ARBA" id="ARBA00023002"/>
    </source>
</evidence>
<gene>
    <name evidence="4" type="ORF">SAMN05443144_1408</name>
</gene>
<dbReference type="PANTHER" id="PTHR43818">
    <property type="entry name" value="BCDNA.GH03377"/>
    <property type="match status" value="1"/>
</dbReference>
<dbReference type="STRING" id="1194090.SAMN05443144_1408"/>
<feature type="domain" description="Gfo/Idh/MocA-like oxidoreductase N-terminal" evidence="2">
    <location>
        <begin position="6"/>
        <end position="124"/>
    </location>
</feature>
<sequence>MNNIAKVGIIGGGLMGKEAASAFGRWFALNDYPVAVELSAVCDLDEEVLGWYEQIPSVQLITSDYEQILASDQVDVVYVALPHHLHEEYYIDILESGKDLLAEKPFGMNLQAAKNIYGAFEASSSFVRCSSEFPFLPGAQRVIAEINSGRMGDIMEIHAGFLHASDLNPQKPINWKRQSQFCGEIGVMGDLGIHVIHIPLRLGWQPRRLYSQLQKVITRRPDGQGGWAESDTWNNATLTTDVNIEGKDIPMTLEMKRLAPGQKNSWYIEVLGTEGGVRYSTKDTKTLWTFRRGEEQAWQQIDLGFQGPFPTITGGIFEVGFPDYFMQMLAAYFAEREGSLNGRFGCLTPQEALMSHHIFQAALESKRTQSVVEITY</sequence>
<dbReference type="InterPro" id="IPR055170">
    <property type="entry name" value="GFO_IDH_MocA-like_dom"/>
</dbReference>
<dbReference type="Gene3D" id="3.40.50.720">
    <property type="entry name" value="NAD(P)-binding Rossmann-like Domain"/>
    <property type="match status" value="1"/>
</dbReference>
<name>A0A1M5LBW4_9BACT</name>
<keyword evidence="5" id="KW-1185">Reference proteome</keyword>
<reference evidence="4 5" key="1">
    <citation type="submission" date="2016-11" db="EMBL/GenBank/DDBJ databases">
        <authorList>
            <person name="Jaros S."/>
            <person name="Januszkiewicz K."/>
            <person name="Wedrychowicz H."/>
        </authorList>
    </citation>
    <scope>NUCLEOTIDE SEQUENCE [LARGE SCALE GENOMIC DNA]</scope>
    <source>
        <strain evidence="4 5">DSM 21986</strain>
    </source>
</reference>
<evidence type="ECO:0000313" key="4">
    <source>
        <dbReference type="EMBL" id="SHG62460.1"/>
    </source>
</evidence>
<dbReference type="InterPro" id="IPR050463">
    <property type="entry name" value="Gfo/Idh/MocA_oxidrdct_glycsds"/>
</dbReference>